<keyword evidence="2" id="KW-0472">Membrane</keyword>
<dbReference type="InterPro" id="IPR011723">
    <property type="entry name" value="Znf/thioredoxin_put"/>
</dbReference>
<dbReference type="Proteomes" id="UP000318294">
    <property type="component" value="Unassembled WGS sequence"/>
</dbReference>
<name>A0A554X2M9_9BURK</name>
<evidence type="ECO:0000313" key="5">
    <source>
        <dbReference type="Proteomes" id="UP000318294"/>
    </source>
</evidence>
<dbReference type="NCBIfam" id="TIGR02098">
    <property type="entry name" value="MJ0042_CXXC"/>
    <property type="match status" value="1"/>
</dbReference>
<evidence type="ECO:0000259" key="3">
    <source>
        <dbReference type="Pfam" id="PF13719"/>
    </source>
</evidence>
<feature type="compositionally biased region" description="Low complexity" evidence="1">
    <location>
        <begin position="131"/>
        <end position="147"/>
    </location>
</feature>
<keyword evidence="2" id="KW-0812">Transmembrane</keyword>
<accession>A0A554X2M9</accession>
<comment type="caution">
    <text evidence="4">The sequence shown here is derived from an EMBL/GenBank/DDBJ whole genome shotgun (WGS) entry which is preliminary data.</text>
</comment>
<dbReference type="InterPro" id="IPR021834">
    <property type="entry name" value="DUF3426"/>
</dbReference>
<reference evidence="4 5" key="1">
    <citation type="submission" date="2019-07" db="EMBL/GenBank/DDBJ databases">
        <title>Tepidimonas charontis SPSP-6 draft genome.</title>
        <authorList>
            <person name="Da Costa M.S."/>
            <person name="Froufe H.J.C."/>
            <person name="Egas C."/>
            <person name="Albuquerque L."/>
        </authorList>
    </citation>
    <scope>NUCLEOTIDE SEQUENCE [LARGE SCALE GENOMIC DNA]</scope>
    <source>
        <strain evidence="4 5">SPSP-6</strain>
    </source>
</reference>
<dbReference type="EMBL" id="VJON01000058">
    <property type="protein sequence ID" value="TSE30111.1"/>
    <property type="molecule type" value="Genomic_DNA"/>
</dbReference>
<evidence type="ECO:0000256" key="2">
    <source>
        <dbReference type="SAM" id="Phobius"/>
    </source>
</evidence>
<feature type="transmembrane region" description="Helical" evidence="2">
    <location>
        <begin position="214"/>
        <end position="238"/>
    </location>
</feature>
<proteinExistence type="predicted"/>
<dbReference type="Gene3D" id="2.30.30.380">
    <property type="entry name" value="Zn-finger domain of Sec23/24"/>
    <property type="match status" value="1"/>
</dbReference>
<feature type="compositionally biased region" description="Low complexity" evidence="1">
    <location>
        <begin position="85"/>
        <end position="116"/>
    </location>
</feature>
<feature type="region of interest" description="Disordered" evidence="1">
    <location>
        <begin position="178"/>
        <end position="198"/>
    </location>
</feature>
<dbReference type="Pfam" id="PF11906">
    <property type="entry name" value="DUF3426"/>
    <property type="match status" value="1"/>
</dbReference>
<organism evidence="4 5">
    <name type="scientific">Tepidimonas charontis</name>
    <dbReference type="NCBI Taxonomy" id="2267262"/>
    <lineage>
        <taxon>Bacteria</taxon>
        <taxon>Pseudomonadati</taxon>
        <taxon>Pseudomonadota</taxon>
        <taxon>Betaproteobacteria</taxon>
        <taxon>Burkholderiales</taxon>
        <taxon>Tepidimonas</taxon>
    </lineage>
</organism>
<feature type="compositionally biased region" description="Basic and acidic residues" evidence="1">
    <location>
        <begin position="119"/>
        <end position="128"/>
    </location>
</feature>
<sequence length="368" mass="39133">MAGGAVIIARMSFITRCPACGTAFRVVADQLKIADGWVRCGRCQHIFDATLDLQPALERTTTAPVAQAPAAAAAAVSPLVPPSDVPASEAPAPAAGAFGSGRLVDSAAQAPQAPSAGEGHTEPAEPRELQPAAAAPDPAAPHAEPDGAVEAPADALAQPSAAPVAGTDEGGLPQVQPAAAAVQDGHMAARASEPEAEPGFVRQARRRAFWRRPVVRLALALIALGLAGGLLGQAAWTWRDDWATRYPLARPALQAFCHAFDCQLAPPRRAQDISIDGSVLLRRAPDRYSFHLVLRNQAEVEVQAPALELTLLDAEERILVRRVWLPHEWPQPTATLGPRSEWPLQFELRYDHPQAARMTGYRAVLFYP</sequence>
<evidence type="ECO:0000256" key="1">
    <source>
        <dbReference type="SAM" id="MobiDB-lite"/>
    </source>
</evidence>
<evidence type="ECO:0000313" key="4">
    <source>
        <dbReference type="EMBL" id="TSE30111.1"/>
    </source>
</evidence>
<feature type="region of interest" description="Disordered" evidence="1">
    <location>
        <begin position="79"/>
        <end position="147"/>
    </location>
</feature>
<protein>
    <submittedName>
        <fullName evidence="4">Family finger-like domain protein</fullName>
    </submittedName>
</protein>
<keyword evidence="2" id="KW-1133">Transmembrane helix</keyword>
<dbReference type="AlphaFoldDB" id="A0A554X2M9"/>
<dbReference type="Pfam" id="PF13719">
    <property type="entry name" value="Zn_ribbon_5"/>
    <property type="match status" value="1"/>
</dbReference>
<gene>
    <name evidence="4" type="ORF">Tchar_02499</name>
</gene>
<keyword evidence="5" id="KW-1185">Reference proteome</keyword>
<feature type="domain" description="Zinc finger/thioredoxin putative" evidence="3">
    <location>
        <begin position="14"/>
        <end position="49"/>
    </location>
</feature>